<sequence>VAITNKIIPNLGYEIEDDKYHTWQITNWRSLGYRTIGPEFEAGGWKWRILLFPFGNNNPDVVSIYLEFADAAKVPSGWCCYLQLALILWNPEEPTQYVGYYTRHRYTTDSESDWGFTRFYPQRKLFASSSSRTRLLIENNRCNITVFVRISKEPIDSQLDNFVEYFTSNPPRGNRLKFYNYDSKKETGYISLKDNRTSSFINSLLLSLYFINYFRKENDGSIENVSLALQSLFYQMQNSNTSIETTNMTKSMGWYSFGSFIQHDAQEFNRMLQDILEKKMKVKLMDHNSN</sequence>
<protein>
    <submittedName>
        <fullName evidence="1">11520_t:CDS:1</fullName>
    </submittedName>
</protein>
<organism evidence="1 2">
    <name type="scientific">Scutellospora calospora</name>
    <dbReference type="NCBI Taxonomy" id="85575"/>
    <lineage>
        <taxon>Eukaryota</taxon>
        <taxon>Fungi</taxon>
        <taxon>Fungi incertae sedis</taxon>
        <taxon>Mucoromycota</taxon>
        <taxon>Glomeromycotina</taxon>
        <taxon>Glomeromycetes</taxon>
        <taxon>Diversisporales</taxon>
        <taxon>Gigasporaceae</taxon>
        <taxon>Scutellospora</taxon>
    </lineage>
</organism>
<accession>A0ACA9MJC0</accession>
<name>A0ACA9MJC0_9GLOM</name>
<reference evidence="1" key="1">
    <citation type="submission" date="2021-06" db="EMBL/GenBank/DDBJ databases">
        <authorList>
            <person name="Kallberg Y."/>
            <person name="Tangrot J."/>
            <person name="Rosling A."/>
        </authorList>
    </citation>
    <scope>NUCLEOTIDE SEQUENCE</scope>
    <source>
        <strain evidence="1">AU212A</strain>
    </source>
</reference>
<feature type="non-terminal residue" evidence="1">
    <location>
        <position position="290"/>
    </location>
</feature>
<feature type="non-terminal residue" evidence="1">
    <location>
        <position position="1"/>
    </location>
</feature>
<keyword evidence="2" id="KW-1185">Reference proteome</keyword>
<dbReference type="Proteomes" id="UP000789860">
    <property type="component" value="Unassembled WGS sequence"/>
</dbReference>
<comment type="caution">
    <text evidence="1">The sequence shown here is derived from an EMBL/GenBank/DDBJ whole genome shotgun (WGS) entry which is preliminary data.</text>
</comment>
<gene>
    <name evidence="1" type="ORF">SCALOS_LOCUS6668</name>
</gene>
<dbReference type="EMBL" id="CAJVPM010013204">
    <property type="protein sequence ID" value="CAG8593470.1"/>
    <property type="molecule type" value="Genomic_DNA"/>
</dbReference>
<proteinExistence type="predicted"/>
<evidence type="ECO:0000313" key="2">
    <source>
        <dbReference type="Proteomes" id="UP000789860"/>
    </source>
</evidence>
<evidence type="ECO:0000313" key="1">
    <source>
        <dbReference type="EMBL" id="CAG8593470.1"/>
    </source>
</evidence>